<keyword evidence="3" id="KW-1185">Reference proteome</keyword>
<dbReference type="OrthoDB" id="415612at2759"/>
<dbReference type="EMBL" id="CAJNIZ010047350">
    <property type="protein sequence ID" value="CAE7766590.1"/>
    <property type="molecule type" value="Genomic_DNA"/>
</dbReference>
<proteinExistence type="predicted"/>
<dbReference type="AlphaFoldDB" id="A0A812Y4B8"/>
<organism evidence="2 3">
    <name type="scientific">Symbiodinium pilosum</name>
    <name type="common">Dinoflagellate</name>
    <dbReference type="NCBI Taxonomy" id="2952"/>
    <lineage>
        <taxon>Eukaryota</taxon>
        <taxon>Sar</taxon>
        <taxon>Alveolata</taxon>
        <taxon>Dinophyceae</taxon>
        <taxon>Suessiales</taxon>
        <taxon>Symbiodiniaceae</taxon>
        <taxon>Symbiodinium</taxon>
    </lineage>
</organism>
<sequence>MNGISFSDFEASSFDALYGSGFANAKHMDEVGKEFAKMKPGDMIPKAFPHAVGPWLQPGLTQAQKVRTIQPAGGADARLQASRQSGQSRRPCALPAPGAQQVPLNDMGVIPGSRRVDPGAHEWRPSQEAHARAQNAPGPATLEAPRAAPASNQGAFVGWKSN</sequence>
<feature type="compositionally biased region" description="Basic and acidic residues" evidence="1">
    <location>
        <begin position="114"/>
        <end position="131"/>
    </location>
</feature>
<accession>A0A812Y4B8</accession>
<name>A0A812Y4B8_SYMPI</name>
<protein>
    <submittedName>
        <fullName evidence="2">Uncharacterized protein</fullName>
    </submittedName>
</protein>
<gene>
    <name evidence="2" type="ORF">SPIL2461_LOCUS22491</name>
</gene>
<feature type="region of interest" description="Disordered" evidence="1">
    <location>
        <begin position="82"/>
        <end position="162"/>
    </location>
</feature>
<evidence type="ECO:0000256" key="1">
    <source>
        <dbReference type="SAM" id="MobiDB-lite"/>
    </source>
</evidence>
<evidence type="ECO:0000313" key="2">
    <source>
        <dbReference type="EMBL" id="CAE7766590.1"/>
    </source>
</evidence>
<reference evidence="2" key="1">
    <citation type="submission" date="2021-02" db="EMBL/GenBank/DDBJ databases">
        <authorList>
            <person name="Dougan E. K."/>
            <person name="Rhodes N."/>
            <person name="Thang M."/>
            <person name="Chan C."/>
        </authorList>
    </citation>
    <scope>NUCLEOTIDE SEQUENCE</scope>
</reference>
<evidence type="ECO:0000313" key="3">
    <source>
        <dbReference type="Proteomes" id="UP000649617"/>
    </source>
</evidence>
<comment type="caution">
    <text evidence="2">The sequence shown here is derived from an EMBL/GenBank/DDBJ whole genome shotgun (WGS) entry which is preliminary data.</text>
</comment>
<dbReference type="Proteomes" id="UP000649617">
    <property type="component" value="Unassembled WGS sequence"/>
</dbReference>
<feature type="compositionally biased region" description="Polar residues" evidence="1">
    <location>
        <begin position="150"/>
        <end position="162"/>
    </location>
</feature>
<feature type="non-terminal residue" evidence="2">
    <location>
        <position position="162"/>
    </location>
</feature>